<accession>C5L4J9</accession>
<sequence>MPWGEVASVASRGGRHVGGSGEHQRGSPSSVSTASSRGTRARSQGVDAATIRKNLLTSMYMVDFEDWMAVRRTGKNSQGRPVPGAQVVKIPMSFDRSGSKVPFLDSSATPKSIYREAIGGWYGSADGDPFAKSRLKDPNAPRPMASTAGCPFATVKARNGLPRCDFHEGITSYREYMDVTYEENVRSIKDNIRGKSLRLSPTGVNEDTFLTVQGGVPCQTRLRYNERVKASAKLFVVRGITVKEPHVKSCMIRPSNFVRFGRFPPESDDPRHARTVLSVPKVTPEDLSPDEQLDELDGGTSAVVEKMWHCHRRILYGNIRAMSTLLNHGGMIIT</sequence>
<dbReference type="EMBL" id="GG679091">
    <property type="protein sequence ID" value="EER08330.1"/>
    <property type="molecule type" value="Genomic_DNA"/>
</dbReference>
<dbReference type="InParanoid" id="C5L4J9"/>
<organism evidence="3">
    <name type="scientific">Perkinsus marinus (strain ATCC 50983 / TXsc)</name>
    <dbReference type="NCBI Taxonomy" id="423536"/>
    <lineage>
        <taxon>Eukaryota</taxon>
        <taxon>Sar</taxon>
        <taxon>Alveolata</taxon>
        <taxon>Perkinsozoa</taxon>
        <taxon>Perkinsea</taxon>
        <taxon>Perkinsida</taxon>
        <taxon>Perkinsidae</taxon>
        <taxon>Perkinsus</taxon>
    </lineage>
</organism>
<keyword evidence="3" id="KW-1185">Reference proteome</keyword>
<name>C5L4J9_PERM5</name>
<protein>
    <submittedName>
        <fullName evidence="2">Uncharacterized protein</fullName>
    </submittedName>
</protein>
<dbReference type="Proteomes" id="UP000007800">
    <property type="component" value="Unassembled WGS sequence"/>
</dbReference>
<evidence type="ECO:0000313" key="3">
    <source>
        <dbReference type="Proteomes" id="UP000007800"/>
    </source>
</evidence>
<feature type="region of interest" description="Disordered" evidence="1">
    <location>
        <begin position="1"/>
        <end position="46"/>
    </location>
</feature>
<evidence type="ECO:0000313" key="2">
    <source>
        <dbReference type="EMBL" id="EER08330.1"/>
    </source>
</evidence>
<evidence type="ECO:0000256" key="1">
    <source>
        <dbReference type="SAM" id="MobiDB-lite"/>
    </source>
</evidence>
<reference evidence="2 3" key="1">
    <citation type="submission" date="2008-07" db="EMBL/GenBank/DDBJ databases">
        <authorList>
            <person name="El-Sayed N."/>
            <person name="Caler E."/>
            <person name="Inman J."/>
            <person name="Amedeo P."/>
            <person name="Hass B."/>
            <person name="Wortman J."/>
        </authorList>
    </citation>
    <scope>NUCLEOTIDE SEQUENCE [LARGE SCALE GENOMIC DNA]</scope>
    <source>
        <strain evidence="3">ATCC 50983 / TXsc</strain>
    </source>
</reference>
<gene>
    <name evidence="2" type="ORF">Pmar_PMAR002705</name>
</gene>
<dbReference type="RefSeq" id="XP_002776514.1">
    <property type="nucleotide sequence ID" value="XM_002776468.1"/>
</dbReference>
<dbReference type="GeneID" id="9064551"/>
<dbReference type="AlphaFoldDB" id="C5L4J9"/>
<proteinExistence type="predicted"/>
<feature type="compositionally biased region" description="Low complexity" evidence="1">
    <location>
        <begin position="26"/>
        <end position="43"/>
    </location>
</feature>